<sequence length="147" mass="15532">MKSKLLSETSGQRTFVVVLDPGEEAITALSDFASEKGITAASVTAIGAFEKAVVGWFDFGSKSYRRIAVAEQSEVLSAIGDIAVADGGKPGLHIHAVLGLSDGQTRGGHLMEGTVRPTLEVMVVESPGYMRRTKREDLGIALIDLEA</sequence>
<dbReference type="SUPFAM" id="SSF117856">
    <property type="entry name" value="AF0104/ALDC/Ptd012-like"/>
    <property type="match status" value="1"/>
</dbReference>
<dbReference type="InterPro" id="IPR025707">
    <property type="entry name" value="DNA_bp_PD1"/>
</dbReference>
<evidence type="ECO:0000313" key="2">
    <source>
        <dbReference type="EMBL" id="MCG7508025.1"/>
    </source>
</evidence>
<proteinExistence type="predicted"/>
<reference evidence="2 3" key="1">
    <citation type="submission" date="2022-02" db="EMBL/GenBank/DDBJ databases">
        <title>Draft genome sequence of Mezorhizobium retamae strain IRAMC:0171 isolated from Retama raetam nodules.</title>
        <authorList>
            <person name="Bengaied R."/>
            <person name="Sbissi I."/>
            <person name="Huber K."/>
            <person name="Ghodbane F."/>
            <person name="Nouioui I."/>
            <person name="Tarhouni M."/>
            <person name="Gtari M."/>
        </authorList>
    </citation>
    <scope>NUCLEOTIDE SEQUENCE [LARGE SCALE GENOMIC DNA]</scope>
    <source>
        <strain evidence="2 3">IRAMC:0171</strain>
    </source>
</reference>
<dbReference type="PANTHER" id="PTHR34988:SF1">
    <property type="entry name" value="DNA-BINDING PROTEIN"/>
    <property type="match status" value="1"/>
</dbReference>
<evidence type="ECO:0000313" key="3">
    <source>
        <dbReference type="Proteomes" id="UP001201701"/>
    </source>
</evidence>
<accession>A0ABS9QKR3</accession>
<dbReference type="PIRSF" id="PIRSF016702">
    <property type="entry name" value="DNA_bp_PD1"/>
    <property type="match status" value="1"/>
</dbReference>
<evidence type="ECO:0000259" key="1">
    <source>
        <dbReference type="PROSITE" id="PS51742"/>
    </source>
</evidence>
<gene>
    <name evidence="2" type="ORF">L4923_23570</name>
</gene>
<dbReference type="CDD" id="cd11378">
    <property type="entry name" value="DUF296"/>
    <property type="match status" value="1"/>
</dbReference>
<keyword evidence="2" id="KW-0238">DNA-binding</keyword>
<organism evidence="2 3">
    <name type="scientific">Mesorhizobium retamae</name>
    <dbReference type="NCBI Taxonomy" id="2912854"/>
    <lineage>
        <taxon>Bacteria</taxon>
        <taxon>Pseudomonadati</taxon>
        <taxon>Pseudomonadota</taxon>
        <taxon>Alphaproteobacteria</taxon>
        <taxon>Hyphomicrobiales</taxon>
        <taxon>Phyllobacteriaceae</taxon>
        <taxon>Mesorhizobium</taxon>
    </lineage>
</organism>
<dbReference type="InterPro" id="IPR005175">
    <property type="entry name" value="PPC_dom"/>
</dbReference>
<comment type="caution">
    <text evidence="2">The sequence shown here is derived from an EMBL/GenBank/DDBJ whole genome shotgun (WGS) entry which is preliminary data.</text>
</comment>
<keyword evidence="3" id="KW-1185">Reference proteome</keyword>
<protein>
    <submittedName>
        <fullName evidence="2">DNA-binding protein</fullName>
    </submittedName>
</protein>
<dbReference type="PANTHER" id="PTHR34988">
    <property type="entry name" value="PROTEIN, PUTATIVE-RELATED"/>
    <property type="match status" value="1"/>
</dbReference>
<dbReference type="EMBL" id="JAKREW010000032">
    <property type="protein sequence ID" value="MCG7508025.1"/>
    <property type="molecule type" value="Genomic_DNA"/>
</dbReference>
<dbReference type="Pfam" id="PF03479">
    <property type="entry name" value="PCC"/>
    <property type="match status" value="1"/>
</dbReference>
<dbReference type="Gene3D" id="3.30.1330.80">
    <property type="entry name" value="Hypothetical protein, similar to alpha- acetolactate decarboxylase, domain 2"/>
    <property type="match status" value="1"/>
</dbReference>
<feature type="domain" description="PPC" evidence="1">
    <location>
        <begin position="8"/>
        <end position="146"/>
    </location>
</feature>
<dbReference type="GO" id="GO:0003677">
    <property type="term" value="F:DNA binding"/>
    <property type="evidence" value="ECO:0007669"/>
    <property type="project" value="UniProtKB-KW"/>
</dbReference>
<dbReference type="PROSITE" id="PS51742">
    <property type="entry name" value="PPC"/>
    <property type="match status" value="1"/>
</dbReference>
<dbReference type="RefSeq" id="WP_239369538.1">
    <property type="nucleotide sequence ID" value="NZ_JAKREW010000032.1"/>
</dbReference>
<name>A0ABS9QKR3_9HYPH</name>
<dbReference type="Proteomes" id="UP001201701">
    <property type="component" value="Unassembled WGS sequence"/>
</dbReference>